<reference evidence="8 9" key="1">
    <citation type="submission" date="2013-11" db="EMBL/GenBank/DDBJ databases">
        <title>Draft genome of the bovine lungworm Dictyocaulus viviparus.</title>
        <authorList>
            <person name="Mitreva M."/>
        </authorList>
    </citation>
    <scope>NUCLEOTIDE SEQUENCE [LARGE SCALE GENOMIC DNA]</scope>
    <source>
        <strain evidence="8 9">HannoverDv2000</strain>
    </source>
</reference>
<organism evidence="8 9">
    <name type="scientific">Dictyocaulus viviparus</name>
    <name type="common">Bovine lungworm</name>
    <dbReference type="NCBI Taxonomy" id="29172"/>
    <lineage>
        <taxon>Eukaryota</taxon>
        <taxon>Metazoa</taxon>
        <taxon>Ecdysozoa</taxon>
        <taxon>Nematoda</taxon>
        <taxon>Chromadorea</taxon>
        <taxon>Rhabditida</taxon>
        <taxon>Rhabditina</taxon>
        <taxon>Rhabditomorpha</taxon>
        <taxon>Strongyloidea</taxon>
        <taxon>Metastrongylidae</taxon>
        <taxon>Dictyocaulus</taxon>
    </lineage>
</organism>
<keyword evidence="5" id="KW-0807">Transducer</keyword>
<protein>
    <recommendedName>
        <fullName evidence="7">G-protein coupled receptors family 1 profile domain-containing protein</fullName>
    </recommendedName>
</protein>
<sequence>MADKFDHIMIPLAVILTIVPMIGILGNFIMVTATFKAKRMNSPCHLLIAVTCTADLINELGQFPFAFNFFNKSSMMQMDCFYVLLVPLMGVSIGSPLVLTLGVDRFLAIKFPFRYRSLQKTPYHYVACHLIIPITYTVFLIVTSYLTRNQNFVKCSIPQGFGEFAFNLLNQIGLGINILITIVYGLVLFFIRQGGTSDSIRAVHKSIAVTVVIVLCGWLTAFLINTLAHIITEDPDILMITSLFAGIAVNISLASNIFVFYTINMEYRKAIRKMIGNYFGTQTVQEVSKVYSFAQTTRLKTKNIATFHN</sequence>
<keyword evidence="2 5" id="KW-0812">Transmembrane</keyword>
<dbReference type="PRINTS" id="PR00237">
    <property type="entry name" value="GPCRRHODOPSN"/>
</dbReference>
<keyword evidence="3 6" id="KW-1133">Transmembrane helix</keyword>
<dbReference type="CDD" id="cd00637">
    <property type="entry name" value="7tm_classA_rhodopsin-like"/>
    <property type="match status" value="1"/>
</dbReference>
<feature type="domain" description="G-protein coupled receptors family 1 profile" evidence="7">
    <location>
        <begin position="26"/>
        <end position="260"/>
    </location>
</feature>
<dbReference type="STRING" id="29172.A0A0D8XWD2"/>
<dbReference type="PANTHER" id="PTHR23360">
    <property type="entry name" value="G-PROTEIN COUPLED RECEPTORS FAMILY 1 PROFILE DOMAIN-CONTAINING PROTEIN-RELATED"/>
    <property type="match status" value="1"/>
</dbReference>
<keyword evidence="5" id="KW-0297">G-protein coupled receptor</keyword>
<feature type="transmembrane region" description="Helical" evidence="6">
    <location>
        <begin position="237"/>
        <end position="263"/>
    </location>
</feature>
<feature type="transmembrane region" description="Helical" evidence="6">
    <location>
        <begin position="207"/>
        <end position="231"/>
    </location>
</feature>
<keyword evidence="9" id="KW-1185">Reference proteome</keyword>
<evidence type="ECO:0000256" key="4">
    <source>
        <dbReference type="ARBA" id="ARBA00023136"/>
    </source>
</evidence>
<accession>A0A0D8XWD2</accession>
<dbReference type="GO" id="GO:0004930">
    <property type="term" value="F:G protein-coupled receptor activity"/>
    <property type="evidence" value="ECO:0007669"/>
    <property type="project" value="UniProtKB-KW"/>
</dbReference>
<dbReference type="Gene3D" id="1.20.1070.10">
    <property type="entry name" value="Rhodopsin 7-helix transmembrane proteins"/>
    <property type="match status" value="1"/>
</dbReference>
<gene>
    <name evidence="8" type="ORF">DICVIV_04918</name>
</gene>
<evidence type="ECO:0000256" key="2">
    <source>
        <dbReference type="ARBA" id="ARBA00022692"/>
    </source>
</evidence>
<keyword evidence="5" id="KW-0675">Receptor</keyword>
<dbReference type="SUPFAM" id="SSF81321">
    <property type="entry name" value="Family A G protein-coupled receptor-like"/>
    <property type="match status" value="1"/>
</dbReference>
<dbReference type="Pfam" id="PF10320">
    <property type="entry name" value="7TM_GPCR_Srsx"/>
    <property type="match status" value="1"/>
</dbReference>
<dbReference type="InterPro" id="IPR017452">
    <property type="entry name" value="GPCR_Rhodpsn_7TM"/>
</dbReference>
<dbReference type="InterPro" id="IPR047130">
    <property type="entry name" value="7TM_GPCR_Srsx_nematod"/>
</dbReference>
<comment type="similarity">
    <text evidence="5">Belongs to the G-protein coupled receptor 1 family.</text>
</comment>
<feature type="transmembrane region" description="Helical" evidence="6">
    <location>
        <begin position="47"/>
        <end position="69"/>
    </location>
</feature>
<dbReference type="Proteomes" id="UP000053766">
    <property type="component" value="Unassembled WGS sequence"/>
</dbReference>
<evidence type="ECO:0000256" key="5">
    <source>
        <dbReference type="RuleBase" id="RU000688"/>
    </source>
</evidence>
<feature type="transmembrane region" description="Helical" evidence="6">
    <location>
        <begin position="12"/>
        <end position="35"/>
    </location>
</feature>
<dbReference type="EMBL" id="KN716250">
    <property type="protein sequence ID" value="KJH48948.1"/>
    <property type="molecule type" value="Genomic_DNA"/>
</dbReference>
<feature type="transmembrane region" description="Helical" evidence="6">
    <location>
        <begin position="168"/>
        <end position="191"/>
    </location>
</feature>
<reference evidence="9" key="2">
    <citation type="journal article" date="2016" name="Sci. Rep.">
        <title>Dictyocaulus viviparus genome, variome and transcriptome elucidate lungworm biology and support future intervention.</title>
        <authorList>
            <person name="McNulty S.N."/>
            <person name="Strube C."/>
            <person name="Rosa B.A."/>
            <person name="Martin J.C."/>
            <person name="Tyagi R."/>
            <person name="Choi Y.J."/>
            <person name="Wang Q."/>
            <person name="Hallsworth Pepin K."/>
            <person name="Zhang X."/>
            <person name="Ozersky P."/>
            <person name="Wilson R.K."/>
            <person name="Sternberg P.W."/>
            <person name="Gasser R.B."/>
            <person name="Mitreva M."/>
        </authorList>
    </citation>
    <scope>NUCLEOTIDE SEQUENCE [LARGE SCALE GENOMIC DNA]</scope>
    <source>
        <strain evidence="9">HannoverDv2000</strain>
    </source>
</reference>
<keyword evidence="4 6" id="KW-0472">Membrane</keyword>
<proteinExistence type="inferred from homology"/>
<evidence type="ECO:0000256" key="3">
    <source>
        <dbReference type="ARBA" id="ARBA00022989"/>
    </source>
</evidence>
<dbReference type="OrthoDB" id="5820127at2759"/>
<dbReference type="InterPro" id="IPR000276">
    <property type="entry name" value="GPCR_Rhodpsn"/>
</dbReference>
<evidence type="ECO:0000313" key="8">
    <source>
        <dbReference type="EMBL" id="KJH48948.1"/>
    </source>
</evidence>
<dbReference type="SMART" id="SM01381">
    <property type="entry name" value="7TM_GPCR_Srsx"/>
    <property type="match status" value="1"/>
</dbReference>
<dbReference type="PROSITE" id="PS00237">
    <property type="entry name" value="G_PROTEIN_RECEP_F1_1"/>
    <property type="match status" value="1"/>
</dbReference>
<dbReference type="PANTHER" id="PTHR23360:SF5">
    <property type="entry name" value="G-PROTEIN COUPLED RECEPTORS FAMILY 1 PROFILE DOMAIN-CONTAINING PROTEIN"/>
    <property type="match status" value="1"/>
</dbReference>
<name>A0A0D8XWD2_DICVI</name>
<evidence type="ECO:0000256" key="1">
    <source>
        <dbReference type="ARBA" id="ARBA00004370"/>
    </source>
</evidence>
<evidence type="ECO:0000259" key="7">
    <source>
        <dbReference type="PROSITE" id="PS50262"/>
    </source>
</evidence>
<evidence type="ECO:0000256" key="6">
    <source>
        <dbReference type="SAM" id="Phobius"/>
    </source>
</evidence>
<comment type="subcellular location">
    <subcellularLocation>
        <location evidence="1">Membrane</location>
    </subcellularLocation>
</comment>
<dbReference type="AlphaFoldDB" id="A0A0D8XWD2"/>
<dbReference type="InterPro" id="IPR019424">
    <property type="entry name" value="7TM_GPCR_Srsx"/>
</dbReference>
<feature type="transmembrane region" description="Helical" evidence="6">
    <location>
        <begin position="123"/>
        <end position="148"/>
    </location>
</feature>
<dbReference type="PROSITE" id="PS50262">
    <property type="entry name" value="G_PROTEIN_RECEP_F1_2"/>
    <property type="match status" value="1"/>
</dbReference>
<evidence type="ECO:0000313" key="9">
    <source>
        <dbReference type="Proteomes" id="UP000053766"/>
    </source>
</evidence>
<dbReference type="GO" id="GO:0016020">
    <property type="term" value="C:membrane"/>
    <property type="evidence" value="ECO:0007669"/>
    <property type="project" value="UniProtKB-SubCell"/>
</dbReference>
<feature type="transmembrane region" description="Helical" evidence="6">
    <location>
        <begin position="81"/>
        <end position="103"/>
    </location>
</feature>